<evidence type="ECO:0000259" key="1">
    <source>
        <dbReference type="Pfam" id="PF02036"/>
    </source>
</evidence>
<dbReference type="SUPFAM" id="SSF55718">
    <property type="entry name" value="SCP-like"/>
    <property type="match status" value="1"/>
</dbReference>
<organism evidence="2 3">
    <name type="scientific">Oceanisphaera avium</name>
    <dbReference type="NCBI Taxonomy" id="1903694"/>
    <lineage>
        <taxon>Bacteria</taxon>
        <taxon>Pseudomonadati</taxon>
        <taxon>Pseudomonadota</taxon>
        <taxon>Gammaproteobacteria</taxon>
        <taxon>Aeromonadales</taxon>
        <taxon>Aeromonadaceae</taxon>
        <taxon>Oceanisphaera</taxon>
    </lineage>
</organism>
<feature type="domain" description="SCP2" evidence="1">
    <location>
        <begin position="56"/>
        <end position="157"/>
    </location>
</feature>
<name>A0A1Y0CVD0_9GAMM</name>
<dbReference type="Gene3D" id="3.30.1050.10">
    <property type="entry name" value="SCP2 sterol-binding domain"/>
    <property type="match status" value="1"/>
</dbReference>
<dbReference type="InterPro" id="IPR036527">
    <property type="entry name" value="SCP2_sterol-bd_dom_sf"/>
</dbReference>
<accession>A0A1Y0CVD0</accession>
<evidence type="ECO:0000313" key="2">
    <source>
        <dbReference type="EMBL" id="ART79300.1"/>
    </source>
</evidence>
<dbReference type="Proteomes" id="UP000243793">
    <property type="component" value="Chromosome"/>
</dbReference>
<evidence type="ECO:0000313" key="3">
    <source>
        <dbReference type="Proteomes" id="UP000243793"/>
    </source>
</evidence>
<dbReference type="InterPro" id="IPR003033">
    <property type="entry name" value="SCP2_sterol-bd_dom"/>
</dbReference>
<protein>
    <recommendedName>
        <fullName evidence="1">SCP2 domain-containing protein</fullName>
    </recommendedName>
</protein>
<gene>
    <name evidence="2" type="ORF">CBP12_03355</name>
</gene>
<sequence>MGFVIFMALYSFSELSCMNAKQFLIHNVLNTLPKVAKHTVNWLPPIACQFTLERLFNQFFKKELAGGDLQFMEQKWVRVKVQDLNVHFSISVVNHHQQPSLKVQPHLTEADVALAGDMEDLMLLMTQQVDPDTLFFRRKLSLSGDTELGLQLKNFLDTIELQTHLPAFAHQWSSLLAEQLMDRHHKRAA</sequence>
<dbReference type="AlphaFoldDB" id="A0A1Y0CVD0"/>
<proteinExistence type="predicted"/>
<dbReference type="KEGG" id="ocm:CBP12_03355"/>
<keyword evidence="3" id="KW-1185">Reference proteome</keyword>
<dbReference type="EMBL" id="CP021376">
    <property type="protein sequence ID" value="ART79300.1"/>
    <property type="molecule type" value="Genomic_DNA"/>
</dbReference>
<reference evidence="3" key="1">
    <citation type="submission" date="2017-05" db="EMBL/GenBank/DDBJ databases">
        <authorList>
            <person name="Sung H."/>
        </authorList>
    </citation>
    <scope>NUCLEOTIDE SEQUENCE [LARGE SCALE GENOMIC DNA]</scope>
    <source>
        <strain evidence="3">AMac2203</strain>
    </source>
</reference>
<dbReference type="Pfam" id="PF02036">
    <property type="entry name" value="SCP2"/>
    <property type="match status" value="1"/>
</dbReference>